<evidence type="ECO:0000313" key="1">
    <source>
        <dbReference type="EMBL" id="NBC37646.1"/>
    </source>
</evidence>
<reference evidence="2" key="1">
    <citation type="submission" date="2020-01" db="EMBL/GenBank/DDBJ databases">
        <title>Sphingomonas sp. strain CSW-10.</title>
        <authorList>
            <person name="Chen W.-M."/>
        </authorList>
    </citation>
    <scope>NUCLEOTIDE SEQUENCE [LARGE SCALE GENOMIC DNA]</scope>
    <source>
        <strain evidence="2">FSY-8</strain>
    </source>
</reference>
<evidence type="ECO:0000313" key="2">
    <source>
        <dbReference type="Proteomes" id="UP000753724"/>
    </source>
</evidence>
<keyword evidence="2" id="KW-1185">Reference proteome</keyword>
<sequence>MSNLEIKAPGGFVPQMGMSFSDANGLAQSVTAITPLPVAIVSGACAPLADVSVVDAAGVYWLVRDDGAQLSYVNWGTGNTGQPTAPVAPIGKLTGQQMVQTQYTALQGGTGFAAGDLLSHVLMLNIATTPPTVVTNVWANITQGSVLASTPSSASLAEIAPSVTVANFPATQNVAGTVAVAAPTTTALAGTASSSGVYGPYHPVSGRSVILSLAGSWSGSVQVLRSTDAGGTRLPVTIGGGVWGLFTGNCCEGVWDESEAGAELYLSIQLTDGTVTYRMAQ</sequence>
<proteinExistence type="predicted"/>
<protein>
    <submittedName>
        <fullName evidence="1">Uncharacterized protein</fullName>
    </submittedName>
</protein>
<dbReference type="Proteomes" id="UP000753724">
    <property type="component" value="Unassembled WGS sequence"/>
</dbReference>
<name>A0ABW9XGM3_9SPHN</name>
<comment type="caution">
    <text evidence="1">The sequence shown here is derived from an EMBL/GenBank/DDBJ whole genome shotgun (WGS) entry which is preliminary data.</text>
</comment>
<gene>
    <name evidence="1" type="ORF">GTZ99_13910</name>
</gene>
<dbReference type="RefSeq" id="WP_161719860.1">
    <property type="nucleotide sequence ID" value="NZ_JAAAPO010000005.1"/>
</dbReference>
<dbReference type="EMBL" id="JAAAPO010000005">
    <property type="protein sequence ID" value="NBC37646.1"/>
    <property type="molecule type" value="Genomic_DNA"/>
</dbReference>
<accession>A0ABW9XGM3</accession>
<organism evidence="1 2">
    <name type="scientific">Novosphingobium ovatum</name>
    <dbReference type="NCBI Taxonomy" id="1908523"/>
    <lineage>
        <taxon>Bacteria</taxon>
        <taxon>Pseudomonadati</taxon>
        <taxon>Pseudomonadota</taxon>
        <taxon>Alphaproteobacteria</taxon>
        <taxon>Sphingomonadales</taxon>
        <taxon>Sphingomonadaceae</taxon>
        <taxon>Novosphingobium</taxon>
    </lineage>
</organism>